<keyword evidence="5" id="KW-1185">Reference proteome</keyword>
<dbReference type="Proteomes" id="UP000609172">
    <property type="component" value="Unassembled WGS sequence"/>
</dbReference>
<dbReference type="InterPro" id="IPR001789">
    <property type="entry name" value="Sig_transdc_resp-reg_receiver"/>
</dbReference>
<dbReference type="Gene3D" id="3.40.50.2300">
    <property type="match status" value="1"/>
</dbReference>
<comment type="caution">
    <text evidence="4">The sequence shown here is derived from an EMBL/GenBank/DDBJ whole genome shotgun (WGS) entry which is preliminary data.</text>
</comment>
<dbReference type="InterPro" id="IPR050595">
    <property type="entry name" value="Bact_response_regulator"/>
</dbReference>
<organism evidence="4 5">
    <name type="scientific">Flavobacterium agrisoli</name>
    <dbReference type="NCBI Taxonomy" id="2793066"/>
    <lineage>
        <taxon>Bacteria</taxon>
        <taxon>Pseudomonadati</taxon>
        <taxon>Bacteroidota</taxon>
        <taxon>Flavobacteriia</taxon>
        <taxon>Flavobacteriales</taxon>
        <taxon>Flavobacteriaceae</taxon>
        <taxon>Flavobacterium</taxon>
    </lineage>
</organism>
<keyword evidence="1 2" id="KW-0597">Phosphoprotein</keyword>
<dbReference type="GO" id="GO:0000160">
    <property type="term" value="P:phosphorelay signal transduction system"/>
    <property type="evidence" value="ECO:0007669"/>
    <property type="project" value="InterPro"/>
</dbReference>
<dbReference type="AlphaFoldDB" id="A0A934UJQ3"/>
<proteinExistence type="predicted"/>
<reference evidence="4" key="1">
    <citation type="submission" date="2020-12" db="EMBL/GenBank/DDBJ databases">
        <title>Bacterial novel species Flavobacterium sp. SE-1-e isolated from soil.</title>
        <authorList>
            <person name="Jung H.-Y."/>
        </authorList>
    </citation>
    <scope>NUCLEOTIDE SEQUENCE</scope>
    <source>
        <strain evidence="4">SE-1-e</strain>
    </source>
</reference>
<dbReference type="SMART" id="SM00448">
    <property type="entry name" value="REC"/>
    <property type="match status" value="1"/>
</dbReference>
<dbReference type="SUPFAM" id="SSF52172">
    <property type="entry name" value="CheY-like"/>
    <property type="match status" value="1"/>
</dbReference>
<dbReference type="PANTHER" id="PTHR44591">
    <property type="entry name" value="STRESS RESPONSE REGULATOR PROTEIN 1"/>
    <property type="match status" value="1"/>
</dbReference>
<feature type="domain" description="Response regulatory" evidence="3">
    <location>
        <begin position="2"/>
        <end position="121"/>
    </location>
</feature>
<dbReference type="RefSeq" id="WP_200106338.1">
    <property type="nucleotide sequence ID" value="NZ_JAEHFV010000003.1"/>
</dbReference>
<protein>
    <submittedName>
        <fullName evidence="4">Response regulator</fullName>
    </submittedName>
</protein>
<evidence type="ECO:0000256" key="2">
    <source>
        <dbReference type="PROSITE-ProRule" id="PRU00169"/>
    </source>
</evidence>
<dbReference type="InterPro" id="IPR011006">
    <property type="entry name" value="CheY-like_superfamily"/>
</dbReference>
<dbReference type="Pfam" id="PF00072">
    <property type="entry name" value="Response_reg"/>
    <property type="match status" value="1"/>
</dbReference>
<evidence type="ECO:0000313" key="4">
    <source>
        <dbReference type="EMBL" id="MBK0370216.1"/>
    </source>
</evidence>
<dbReference type="PANTHER" id="PTHR44591:SF23">
    <property type="entry name" value="CHEY SUBFAMILY"/>
    <property type="match status" value="1"/>
</dbReference>
<name>A0A934UJQ3_9FLAO</name>
<evidence type="ECO:0000313" key="5">
    <source>
        <dbReference type="Proteomes" id="UP000609172"/>
    </source>
</evidence>
<feature type="modified residue" description="4-aspartylphosphate" evidence="2">
    <location>
        <position position="56"/>
    </location>
</feature>
<sequence>MTVFIIDDDQDDRELFQEGLESLDMGLHFMEAKDGADALAKLNDPKLQRPDLIFLDLNMPVMTGEEFLAEVKNHSSFKDIPVIIYSTAPQVEKSPVLKMAEKIMTKKSSFNQLRSDLELTIKTYLV</sequence>
<dbReference type="EMBL" id="JAEHFV010000003">
    <property type="protein sequence ID" value="MBK0370216.1"/>
    <property type="molecule type" value="Genomic_DNA"/>
</dbReference>
<accession>A0A934UJQ3</accession>
<evidence type="ECO:0000256" key="1">
    <source>
        <dbReference type="ARBA" id="ARBA00022553"/>
    </source>
</evidence>
<gene>
    <name evidence="4" type="ORF">I5M07_10225</name>
</gene>
<dbReference type="PROSITE" id="PS50110">
    <property type="entry name" value="RESPONSE_REGULATORY"/>
    <property type="match status" value="1"/>
</dbReference>
<evidence type="ECO:0000259" key="3">
    <source>
        <dbReference type="PROSITE" id="PS50110"/>
    </source>
</evidence>